<dbReference type="GO" id="GO:0016020">
    <property type="term" value="C:membrane"/>
    <property type="evidence" value="ECO:0007669"/>
    <property type="project" value="UniProtKB-SubCell"/>
</dbReference>
<evidence type="ECO:0000256" key="4">
    <source>
        <dbReference type="ARBA" id="ARBA00022989"/>
    </source>
</evidence>
<evidence type="ECO:0000313" key="10">
    <source>
        <dbReference type="Proteomes" id="UP001166674"/>
    </source>
</evidence>
<dbReference type="InterPro" id="IPR039859">
    <property type="entry name" value="PFA4/ZDH16/20/ERF2-like"/>
</dbReference>
<proteinExistence type="inferred from homology"/>
<gene>
    <name evidence="9" type="ORF">SUZIE_145750</name>
</gene>
<dbReference type="GO" id="GO:0005794">
    <property type="term" value="C:Golgi apparatus"/>
    <property type="evidence" value="ECO:0007669"/>
    <property type="project" value="TreeGrafter"/>
</dbReference>
<dbReference type="PANTHER" id="PTHR22883">
    <property type="entry name" value="ZINC FINGER DHHC DOMAIN CONTAINING PROTEIN"/>
    <property type="match status" value="1"/>
</dbReference>
<evidence type="ECO:0000256" key="1">
    <source>
        <dbReference type="ARBA" id="ARBA00004141"/>
    </source>
</evidence>
<evidence type="ECO:0000256" key="6">
    <source>
        <dbReference type="ARBA" id="ARBA00023315"/>
    </source>
</evidence>
<dbReference type="Pfam" id="PF01529">
    <property type="entry name" value="DHHC"/>
    <property type="match status" value="1"/>
</dbReference>
<evidence type="ECO:0000259" key="8">
    <source>
        <dbReference type="Pfam" id="PF01529"/>
    </source>
</evidence>
<dbReference type="Proteomes" id="UP001166674">
    <property type="component" value="Unassembled WGS sequence"/>
</dbReference>
<evidence type="ECO:0000313" key="9">
    <source>
        <dbReference type="EMBL" id="MBZ3878000.1"/>
    </source>
</evidence>
<feature type="domain" description="Palmitoyltransferase DHHC" evidence="8">
    <location>
        <begin position="24"/>
        <end position="129"/>
    </location>
</feature>
<feature type="transmembrane region" description="Helical" evidence="7">
    <location>
        <begin position="105"/>
        <end position="130"/>
    </location>
</feature>
<evidence type="ECO:0000256" key="7">
    <source>
        <dbReference type="RuleBase" id="RU079119"/>
    </source>
</evidence>
<dbReference type="AlphaFoldDB" id="A0AA41MTQ5"/>
<comment type="similarity">
    <text evidence="7">Belongs to the DHHC palmitoyltransferase family.</text>
</comment>
<dbReference type="PANTHER" id="PTHR22883:SF326">
    <property type="entry name" value="PALMITOYLTRANSFERASE ZDHHC19"/>
    <property type="match status" value="1"/>
</dbReference>
<keyword evidence="2 7" id="KW-0808">Transferase</keyword>
<dbReference type="GO" id="GO:0005783">
    <property type="term" value="C:endoplasmic reticulum"/>
    <property type="evidence" value="ECO:0007669"/>
    <property type="project" value="TreeGrafter"/>
</dbReference>
<dbReference type="GO" id="GO:0006612">
    <property type="term" value="P:protein targeting to membrane"/>
    <property type="evidence" value="ECO:0007669"/>
    <property type="project" value="TreeGrafter"/>
</dbReference>
<accession>A0AA41MTQ5</accession>
<organism evidence="9 10">
    <name type="scientific">Sciurus carolinensis</name>
    <name type="common">Eastern gray squirrel</name>
    <dbReference type="NCBI Taxonomy" id="30640"/>
    <lineage>
        <taxon>Eukaryota</taxon>
        <taxon>Metazoa</taxon>
        <taxon>Chordata</taxon>
        <taxon>Craniata</taxon>
        <taxon>Vertebrata</taxon>
        <taxon>Euteleostomi</taxon>
        <taxon>Mammalia</taxon>
        <taxon>Eutheria</taxon>
        <taxon>Euarchontoglires</taxon>
        <taxon>Glires</taxon>
        <taxon>Rodentia</taxon>
        <taxon>Sciuromorpha</taxon>
        <taxon>Sciuridae</taxon>
        <taxon>Sciurinae</taxon>
        <taxon>Sciurini</taxon>
        <taxon>Sciurus</taxon>
    </lineage>
</organism>
<dbReference type="PROSITE" id="PS50216">
    <property type="entry name" value="DHHC"/>
    <property type="match status" value="1"/>
</dbReference>
<keyword evidence="5 7" id="KW-0472">Membrane</keyword>
<keyword evidence="4 7" id="KW-1133">Transmembrane helix</keyword>
<keyword evidence="6 7" id="KW-0012">Acyltransferase</keyword>
<dbReference type="EC" id="2.3.1.225" evidence="7"/>
<comment type="subcellular location">
    <subcellularLocation>
        <location evidence="1">Membrane</location>
        <topology evidence="1">Multi-pass membrane protein</topology>
    </subcellularLocation>
</comment>
<feature type="transmembrane region" description="Helical" evidence="7">
    <location>
        <begin position="67"/>
        <end position="93"/>
    </location>
</feature>
<sequence length="156" mass="17984">MPGSLEQDPEACHTAWMFRHASQMPWCHQCKFHRPPRTLHCATCNICVEEYDHHCRWVNNCIGHRNFWLFLLLLVSLFLYLVALLVTCVIFLVRILDMPLCIEKIMSFIVALSATGALLPVFLLLVVLVVSVNTARRPYELQVSRAEYLCPDTRLG</sequence>
<dbReference type="EMBL" id="JAATJV010313693">
    <property type="protein sequence ID" value="MBZ3878000.1"/>
    <property type="molecule type" value="Genomic_DNA"/>
</dbReference>
<keyword evidence="10" id="KW-1185">Reference proteome</keyword>
<comment type="domain">
    <text evidence="7">The DHHC domain is required for palmitoyltransferase activity.</text>
</comment>
<protein>
    <recommendedName>
        <fullName evidence="7">Palmitoyltransferase</fullName>
        <ecNumber evidence="7">2.3.1.225</ecNumber>
    </recommendedName>
</protein>
<comment type="caution">
    <text evidence="9">The sequence shown here is derived from an EMBL/GenBank/DDBJ whole genome shotgun (WGS) entry which is preliminary data.</text>
</comment>
<reference evidence="9" key="1">
    <citation type="submission" date="2020-03" db="EMBL/GenBank/DDBJ databases">
        <title>Studies in the Genomics of Life Span.</title>
        <authorList>
            <person name="Glass D."/>
        </authorList>
    </citation>
    <scope>NUCLEOTIDE SEQUENCE</scope>
    <source>
        <strain evidence="9">SUZIE</strain>
        <tissue evidence="9">Muscle</tissue>
    </source>
</reference>
<evidence type="ECO:0000256" key="3">
    <source>
        <dbReference type="ARBA" id="ARBA00022692"/>
    </source>
</evidence>
<name>A0AA41MTQ5_SCICA</name>
<dbReference type="InterPro" id="IPR001594">
    <property type="entry name" value="Palmitoyltrfase_DHHC"/>
</dbReference>
<comment type="catalytic activity">
    <reaction evidence="7">
        <text>L-cysteinyl-[protein] + hexadecanoyl-CoA = S-hexadecanoyl-L-cysteinyl-[protein] + CoA</text>
        <dbReference type="Rhea" id="RHEA:36683"/>
        <dbReference type="Rhea" id="RHEA-COMP:10131"/>
        <dbReference type="Rhea" id="RHEA-COMP:11032"/>
        <dbReference type="ChEBI" id="CHEBI:29950"/>
        <dbReference type="ChEBI" id="CHEBI:57287"/>
        <dbReference type="ChEBI" id="CHEBI:57379"/>
        <dbReference type="ChEBI" id="CHEBI:74151"/>
        <dbReference type="EC" id="2.3.1.225"/>
    </reaction>
</comment>
<dbReference type="GO" id="GO:0019706">
    <property type="term" value="F:protein-cysteine S-palmitoyltransferase activity"/>
    <property type="evidence" value="ECO:0007669"/>
    <property type="project" value="UniProtKB-EC"/>
</dbReference>
<evidence type="ECO:0000256" key="5">
    <source>
        <dbReference type="ARBA" id="ARBA00023136"/>
    </source>
</evidence>
<evidence type="ECO:0000256" key="2">
    <source>
        <dbReference type="ARBA" id="ARBA00022679"/>
    </source>
</evidence>
<keyword evidence="3 7" id="KW-0812">Transmembrane</keyword>